<dbReference type="Proteomes" id="UP000007383">
    <property type="component" value="Chromosome"/>
</dbReference>
<evidence type="ECO:0000313" key="6">
    <source>
        <dbReference type="EMBL" id="AFG38326.1"/>
    </source>
</evidence>
<dbReference type="CDD" id="cd16914">
    <property type="entry name" value="EcfT"/>
    <property type="match status" value="1"/>
</dbReference>
<accession>H9ULD3</accession>
<feature type="transmembrane region" description="Helical" evidence="5">
    <location>
        <begin position="230"/>
        <end position="250"/>
    </location>
</feature>
<dbReference type="STRING" id="889378.Spiaf_2293"/>
<organism evidence="6 7">
    <name type="scientific">Spirochaeta africana (strain ATCC 700263 / DSM 8902 / Z-7692)</name>
    <dbReference type="NCBI Taxonomy" id="889378"/>
    <lineage>
        <taxon>Bacteria</taxon>
        <taxon>Pseudomonadati</taxon>
        <taxon>Spirochaetota</taxon>
        <taxon>Spirochaetia</taxon>
        <taxon>Spirochaetales</taxon>
        <taxon>Spirochaetaceae</taxon>
        <taxon>Spirochaeta</taxon>
    </lineage>
</organism>
<keyword evidence="4 5" id="KW-0472">Membrane</keyword>
<dbReference type="RefSeq" id="WP_014456308.1">
    <property type="nucleotide sequence ID" value="NC_017098.1"/>
</dbReference>
<feature type="transmembrane region" description="Helical" evidence="5">
    <location>
        <begin position="64"/>
        <end position="86"/>
    </location>
</feature>
<dbReference type="Pfam" id="PF02361">
    <property type="entry name" value="CbiQ"/>
    <property type="match status" value="1"/>
</dbReference>
<feature type="transmembrane region" description="Helical" evidence="5">
    <location>
        <begin position="41"/>
        <end position="58"/>
    </location>
</feature>
<evidence type="ECO:0000313" key="7">
    <source>
        <dbReference type="Proteomes" id="UP000007383"/>
    </source>
</evidence>
<dbReference type="KEGG" id="sfc:Spiaf_2293"/>
<dbReference type="HOGENOM" id="CLU_1069217_0_0_12"/>
<dbReference type="GO" id="GO:0005886">
    <property type="term" value="C:plasma membrane"/>
    <property type="evidence" value="ECO:0007669"/>
    <property type="project" value="UniProtKB-ARBA"/>
</dbReference>
<keyword evidence="2 5" id="KW-0812">Transmembrane</keyword>
<dbReference type="OrthoDB" id="6400at2"/>
<proteinExistence type="predicted"/>
<dbReference type="AlphaFoldDB" id="H9ULD3"/>
<gene>
    <name evidence="6" type="ordered locus">Spiaf_2293</name>
</gene>
<protein>
    <submittedName>
        <fullName evidence="6">ABC-type cobalt transport system, permease component CbiQ</fullName>
    </submittedName>
</protein>
<evidence type="ECO:0000256" key="1">
    <source>
        <dbReference type="ARBA" id="ARBA00004141"/>
    </source>
</evidence>
<dbReference type="PATRIC" id="fig|889378.3.peg.2265"/>
<dbReference type="EMBL" id="CP003282">
    <property type="protein sequence ID" value="AFG38326.1"/>
    <property type="molecule type" value="Genomic_DNA"/>
</dbReference>
<keyword evidence="7" id="KW-1185">Reference proteome</keyword>
<evidence type="ECO:0000256" key="5">
    <source>
        <dbReference type="SAM" id="Phobius"/>
    </source>
</evidence>
<keyword evidence="3 5" id="KW-1133">Transmembrane helix</keyword>
<evidence type="ECO:0000256" key="2">
    <source>
        <dbReference type="ARBA" id="ARBA00022692"/>
    </source>
</evidence>
<evidence type="ECO:0000256" key="3">
    <source>
        <dbReference type="ARBA" id="ARBA00022989"/>
    </source>
</evidence>
<name>H9ULD3_SPIAZ</name>
<evidence type="ECO:0000256" key="4">
    <source>
        <dbReference type="ARBA" id="ARBA00023136"/>
    </source>
</evidence>
<comment type="subcellular location">
    <subcellularLocation>
        <location evidence="1">Membrane</location>
        <topology evidence="1">Multi-pass membrane protein</topology>
    </subcellularLocation>
</comment>
<dbReference type="InterPro" id="IPR003339">
    <property type="entry name" value="ABC/ECF_trnsptr_transmembrane"/>
</dbReference>
<reference evidence="7" key="1">
    <citation type="journal article" date="2013" name="Stand. Genomic Sci.">
        <title>Complete genome sequence of the halophilic bacterium Spirochaeta africana type strain (Z-7692(T)) from the alkaline Lake Magadi in the East African Rift.</title>
        <authorList>
            <person name="Liolos K."/>
            <person name="Abt B."/>
            <person name="Scheuner C."/>
            <person name="Teshima H."/>
            <person name="Held B."/>
            <person name="Lapidus A."/>
            <person name="Nolan M."/>
            <person name="Lucas S."/>
            <person name="Deshpande S."/>
            <person name="Cheng J.F."/>
            <person name="Tapia R."/>
            <person name="Goodwin L.A."/>
            <person name="Pitluck S."/>
            <person name="Pagani I."/>
            <person name="Ivanova N."/>
            <person name="Mavromatis K."/>
            <person name="Mikhailova N."/>
            <person name="Huntemann M."/>
            <person name="Pati A."/>
            <person name="Chen A."/>
            <person name="Palaniappan K."/>
            <person name="Land M."/>
            <person name="Rohde M."/>
            <person name="Tindall B.J."/>
            <person name="Detter J.C."/>
            <person name="Goker M."/>
            <person name="Bristow J."/>
            <person name="Eisen J.A."/>
            <person name="Markowitz V."/>
            <person name="Hugenholtz P."/>
            <person name="Woyke T."/>
            <person name="Klenk H.P."/>
            <person name="Kyrpides N.C."/>
        </authorList>
    </citation>
    <scope>NUCLEOTIDE SEQUENCE</scope>
    <source>
        <strain evidence="7">ATCC 700263 / DSM 8902 / Z-7692</strain>
    </source>
</reference>
<feature type="transmembrane region" description="Helical" evidence="5">
    <location>
        <begin position="98"/>
        <end position="119"/>
    </location>
</feature>
<dbReference type="eggNOG" id="COG0619">
    <property type="taxonomic scope" value="Bacteria"/>
</dbReference>
<sequence length="260" mass="28274">MQLNMLDHIAKPGWLQGCSPVAKLGCGLVSVLLATVLWDPLVLGSGAAAALLLIWIGGRIAPYQLLPVLLVFAITAWSLILANNVFGSSAAQADARWNPGLILGLRIANFALWGVFFGYTTHPQDLAHSLMRNAGLSPAAGYGLMTAHRILPLVGNDLRWMQRSLRLRAGGRRLRHWPALARGVLFGALRRAERGAAAMEVRGFSLERWKTAGIRPEGGRSAGRPGRRDLLLCLLVTAVWAVAMTVSYRLGILRFWGADW</sequence>